<proteinExistence type="predicted"/>
<dbReference type="FunFam" id="3.30.70.270:FF:000001">
    <property type="entry name" value="Diguanylate cyclase domain protein"/>
    <property type="match status" value="1"/>
</dbReference>
<dbReference type="SMART" id="SM00267">
    <property type="entry name" value="GGDEF"/>
    <property type="match status" value="1"/>
</dbReference>
<dbReference type="NCBIfam" id="TIGR00254">
    <property type="entry name" value="GGDEF"/>
    <property type="match status" value="1"/>
</dbReference>
<dbReference type="InterPro" id="IPR043128">
    <property type="entry name" value="Rev_trsase/Diguanyl_cyclase"/>
</dbReference>
<dbReference type="PANTHER" id="PTHR45138:SF24">
    <property type="entry name" value="DIGUANYLATE CYCLASE DGCC-RELATED"/>
    <property type="match status" value="1"/>
</dbReference>
<keyword evidence="6" id="KW-1185">Reference proteome</keyword>
<dbReference type="Gene3D" id="3.40.50.2300">
    <property type="match status" value="1"/>
</dbReference>
<dbReference type="PANTHER" id="PTHR45138">
    <property type="entry name" value="REGULATORY COMPONENTS OF SENSORY TRANSDUCTION SYSTEM"/>
    <property type="match status" value="1"/>
</dbReference>
<dbReference type="EC" id="2.7.7.65" evidence="1"/>
<dbReference type="Pfam" id="PF00072">
    <property type="entry name" value="Response_reg"/>
    <property type="match status" value="1"/>
</dbReference>
<dbReference type="GO" id="GO:0043709">
    <property type="term" value="P:cell adhesion involved in single-species biofilm formation"/>
    <property type="evidence" value="ECO:0007669"/>
    <property type="project" value="TreeGrafter"/>
</dbReference>
<evidence type="ECO:0000313" key="6">
    <source>
        <dbReference type="Proteomes" id="UP000095228"/>
    </source>
</evidence>
<dbReference type="InterPro" id="IPR029787">
    <property type="entry name" value="Nucleotide_cyclase"/>
</dbReference>
<dbReference type="Gene3D" id="3.30.70.270">
    <property type="match status" value="1"/>
</dbReference>
<evidence type="ECO:0000256" key="2">
    <source>
        <dbReference type="PROSITE-ProRule" id="PRU00169"/>
    </source>
</evidence>
<dbReference type="InterPro" id="IPR001789">
    <property type="entry name" value="Sig_transdc_resp-reg_receiver"/>
</dbReference>
<feature type="modified residue" description="4-aspartylphosphate" evidence="2">
    <location>
        <position position="55"/>
    </location>
</feature>
<dbReference type="CDD" id="cd00156">
    <property type="entry name" value="REC"/>
    <property type="match status" value="1"/>
</dbReference>
<organism evidence="5 6">
    <name type="scientific">Lacunisphaera limnophila</name>
    <dbReference type="NCBI Taxonomy" id="1838286"/>
    <lineage>
        <taxon>Bacteria</taxon>
        <taxon>Pseudomonadati</taxon>
        <taxon>Verrucomicrobiota</taxon>
        <taxon>Opitutia</taxon>
        <taxon>Opitutales</taxon>
        <taxon>Opitutaceae</taxon>
        <taxon>Lacunisphaera</taxon>
    </lineage>
</organism>
<feature type="domain" description="Response regulatory" evidence="3">
    <location>
        <begin position="3"/>
        <end position="121"/>
    </location>
</feature>
<dbReference type="CDD" id="cd01949">
    <property type="entry name" value="GGDEF"/>
    <property type="match status" value="1"/>
</dbReference>
<dbReference type="RefSeq" id="WP_069962410.1">
    <property type="nucleotide sequence ID" value="NZ_CP016094.1"/>
</dbReference>
<gene>
    <name evidence="5" type="primary">adrA</name>
    <name evidence="5" type="ORF">Verru16b_02315</name>
</gene>
<dbReference type="AlphaFoldDB" id="A0A1D8AWH8"/>
<dbReference type="PROSITE" id="PS50887">
    <property type="entry name" value="GGDEF"/>
    <property type="match status" value="1"/>
</dbReference>
<dbReference type="GO" id="GO:0005886">
    <property type="term" value="C:plasma membrane"/>
    <property type="evidence" value="ECO:0007669"/>
    <property type="project" value="TreeGrafter"/>
</dbReference>
<dbReference type="EMBL" id="CP016094">
    <property type="protein sequence ID" value="AOS45236.1"/>
    <property type="molecule type" value="Genomic_DNA"/>
</dbReference>
<feature type="domain" description="GGDEF" evidence="4">
    <location>
        <begin position="165"/>
        <end position="300"/>
    </location>
</feature>
<evidence type="ECO:0000259" key="4">
    <source>
        <dbReference type="PROSITE" id="PS50887"/>
    </source>
</evidence>
<sequence length="305" mass="33737">MNKVLLIDDNSAANDMLSRMVPRFADGPWVLEWADTYATGLKMLLSGRYVVCLLDYRLDDGKDGLQLLREARAAGNTTPTIFLTADTDPTLDEAALQAGAMDFLVKAEFTPRMLARSVRYARKLGDTLEQLRLLATHDALTGLKNRREFERLMAEEWQRCARFQRSFSLVICDIDHFKRINDTYGHAAGDAVLQHVAGLLRGQLRTVDQLARIGGEEFAIIMLETGRDDAVQTIQRLLVLLGESPCTLADHPEPVTVTLSAGLATMPEDADTQQGLFEAADKALYTAKRTGRNRLVTAGGKLAVK</sequence>
<evidence type="ECO:0000259" key="3">
    <source>
        <dbReference type="PROSITE" id="PS50110"/>
    </source>
</evidence>
<name>A0A1D8AWH8_9BACT</name>
<dbReference type="SUPFAM" id="SSF55073">
    <property type="entry name" value="Nucleotide cyclase"/>
    <property type="match status" value="1"/>
</dbReference>
<dbReference type="SUPFAM" id="SSF52172">
    <property type="entry name" value="CheY-like"/>
    <property type="match status" value="1"/>
</dbReference>
<dbReference type="OrthoDB" id="185601at2"/>
<dbReference type="GO" id="GO:0052621">
    <property type="term" value="F:diguanylate cyclase activity"/>
    <property type="evidence" value="ECO:0007669"/>
    <property type="project" value="UniProtKB-EC"/>
</dbReference>
<dbReference type="InterPro" id="IPR050469">
    <property type="entry name" value="Diguanylate_Cyclase"/>
</dbReference>
<dbReference type="Proteomes" id="UP000095228">
    <property type="component" value="Chromosome"/>
</dbReference>
<reference evidence="5 6" key="1">
    <citation type="submission" date="2016-06" db="EMBL/GenBank/DDBJ databases">
        <title>Three novel species with peptidoglycan cell walls form the new genus Lacunisphaera gen. nov. in the family Opitutaceae of the verrucomicrobial subdivision 4.</title>
        <authorList>
            <person name="Rast P."/>
            <person name="Gloeckner I."/>
            <person name="Jogler M."/>
            <person name="Boedeker C."/>
            <person name="Jeske O."/>
            <person name="Wiegand S."/>
            <person name="Reinhardt R."/>
            <person name="Schumann P."/>
            <person name="Rohde M."/>
            <person name="Spring S."/>
            <person name="Gloeckner F.O."/>
            <person name="Jogler C."/>
        </authorList>
    </citation>
    <scope>NUCLEOTIDE SEQUENCE [LARGE SCALE GENOMIC DNA]</scope>
    <source>
        <strain evidence="5 6">IG16b</strain>
    </source>
</reference>
<protein>
    <recommendedName>
        <fullName evidence="1">diguanylate cyclase</fullName>
        <ecNumber evidence="1">2.7.7.65</ecNumber>
    </recommendedName>
</protein>
<dbReference type="InterPro" id="IPR000160">
    <property type="entry name" value="GGDEF_dom"/>
</dbReference>
<dbReference type="KEGG" id="obg:Verru16b_02315"/>
<dbReference type="STRING" id="1838286.Verru16b_02315"/>
<keyword evidence="2" id="KW-0597">Phosphoprotein</keyword>
<evidence type="ECO:0000313" key="5">
    <source>
        <dbReference type="EMBL" id="AOS45236.1"/>
    </source>
</evidence>
<accession>A0A1D8AWH8</accession>
<dbReference type="Pfam" id="PF00990">
    <property type="entry name" value="GGDEF"/>
    <property type="match status" value="1"/>
</dbReference>
<keyword evidence="5" id="KW-0548">Nucleotidyltransferase</keyword>
<dbReference type="GO" id="GO:0000160">
    <property type="term" value="P:phosphorelay signal transduction system"/>
    <property type="evidence" value="ECO:0007669"/>
    <property type="project" value="InterPro"/>
</dbReference>
<keyword evidence="5" id="KW-0808">Transferase</keyword>
<dbReference type="GO" id="GO:1902201">
    <property type="term" value="P:negative regulation of bacterial-type flagellum-dependent cell motility"/>
    <property type="evidence" value="ECO:0007669"/>
    <property type="project" value="TreeGrafter"/>
</dbReference>
<dbReference type="PROSITE" id="PS50110">
    <property type="entry name" value="RESPONSE_REGULATORY"/>
    <property type="match status" value="1"/>
</dbReference>
<dbReference type="PATRIC" id="fig|1838286.3.peg.2326"/>
<dbReference type="SMART" id="SM00448">
    <property type="entry name" value="REC"/>
    <property type="match status" value="1"/>
</dbReference>
<dbReference type="InterPro" id="IPR011006">
    <property type="entry name" value="CheY-like_superfamily"/>
</dbReference>
<evidence type="ECO:0000256" key="1">
    <source>
        <dbReference type="ARBA" id="ARBA00012528"/>
    </source>
</evidence>